<evidence type="ECO:0000256" key="1">
    <source>
        <dbReference type="ARBA" id="ARBA00003975"/>
    </source>
</evidence>
<evidence type="ECO:0000256" key="2">
    <source>
        <dbReference type="ARBA" id="ARBA00004123"/>
    </source>
</evidence>
<feature type="compositionally biased region" description="Acidic residues" evidence="10">
    <location>
        <begin position="397"/>
        <end position="413"/>
    </location>
</feature>
<evidence type="ECO:0000256" key="6">
    <source>
        <dbReference type="ARBA" id="ARBA00022448"/>
    </source>
</evidence>
<dbReference type="GO" id="GO:0005634">
    <property type="term" value="C:nucleus"/>
    <property type="evidence" value="ECO:0007669"/>
    <property type="project" value="UniProtKB-SubCell"/>
</dbReference>
<dbReference type="Pfam" id="PF21974">
    <property type="entry name" value="SPN1_m3Gcap_bd"/>
    <property type="match status" value="1"/>
</dbReference>
<dbReference type="GO" id="GO:0061015">
    <property type="term" value="P:snRNA import into nucleus"/>
    <property type="evidence" value="ECO:0007669"/>
    <property type="project" value="InterPro"/>
</dbReference>
<feature type="domain" description="Transposase MuDR plant" evidence="11">
    <location>
        <begin position="504"/>
        <end position="551"/>
    </location>
</feature>
<dbReference type="PANTHER" id="PTHR13403">
    <property type="entry name" value="SNURPORTIN1 RNUT1 PROTEIN RNA, U TRANSPORTER 1"/>
    <property type="match status" value="1"/>
</dbReference>
<evidence type="ECO:0000259" key="11">
    <source>
        <dbReference type="Pfam" id="PF03108"/>
    </source>
</evidence>
<dbReference type="InterPro" id="IPR058594">
    <property type="entry name" value="PB1-like_dom_pln"/>
</dbReference>
<evidence type="ECO:0000259" key="12">
    <source>
        <dbReference type="Pfam" id="PF21974"/>
    </source>
</evidence>
<evidence type="ECO:0000256" key="8">
    <source>
        <dbReference type="ARBA" id="ARBA00022884"/>
    </source>
</evidence>
<dbReference type="PANTHER" id="PTHR13403:SF6">
    <property type="entry name" value="SNURPORTIN-1"/>
    <property type="match status" value="1"/>
</dbReference>
<sequence>MAPHELRRPFKRPPISDQQRRRELSLLRQAQNRRDAQSQARCLASTVLSLHSEPDPSAELELVPEPEPEPEHQAGDFDLRQAAKLRGVEGRRWFATQLMLPEWMIDVPDGLCHDWYVFARPAGKRCFVVSSNGTTVSRLRNGSLLHRFPSALPSGAKTKGNSCSAQSYCILDCIFHEAFYLFRHAHYQTGNTPLALVWKDEKCSQYVVDTDSKGLVPNQQQSALQFGNLLRFAVGDGGLAFVDGKLEKADLQYLGHMSTLFSIKVHHGGEFNTGPNKEYVGGRIDDVDGLDSDLMSLHELDSIAHYLGYGPPIAFHFRVPGFSLDMGLVTMKSDADVNAMITLLPSSRTAELYVEHIGGVQFVGTQLQPVQEDGLEFLNIDDGDVTQVESVQKVGDGDIDEPNSDQSTEEDQYSDGSYAMTDDDALYETFVDDDVEFRGLGQSSQQTLENVAEDTLEGEEIVLSDAICDTEDESPYSSSDDDNPTPKHHQFKKFRAEHDMEDPKFVLGLIFPSATVFKDAIKQYAIKNQKNVKIVKNDKKRVRVKCEAGCP</sequence>
<evidence type="ECO:0000256" key="9">
    <source>
        <dbReference type="ARBA" id="ARBA00023242"/>
    </source>
</evidence>
<feature type="compositionally biased region" description="Acidic residues" evidence="10">
    <location>
        <begin position="470"/>
        <end position="483"/>
    </location>
</feature>
<dbReference type="EMBL" id="JACTNZ010000008">
    <property type="protein sequence ID" value="KAG5537187.1"/>
    <property type="molecule type" value="Genomic_DNA"/>
</dbReference>
<feature type="region of interest" description="Disordered" evidence="10">
    <location>
        <begin position="53"/>
        <end position="74"/>
    </location>
</feature>
<accession>A0AAV6JA16</accession>
<evidence type="ECO:0000259" key="13">
    <source>
        <dbReference type="Pfam" id="PF26130"/>
    </source>
</evidence>
<evidence type="ECO:0000256" key="5">
    <source>
        <dbReference type="ARBA" id="ARBA00016034"/>
    </source>
</evidence>
<evidence type="ECO:0000256" key="3">
    <source>
        <dbReference type="ARBA" id="ARBA00004496"/>
    </source>
</evidence>
<keyword evidence="9" id="KW-0539">Nucleus</keyword>
<name>A0AAV6JA16_9ERIC</name>
<dbReference type="InterPro" id="IPR047857">
    <property type="entry name" value="Snurportin1_C"/>
</dbReference>
<feature type="domain" description="PB1-like" evidence="13">
    <location>
        <begin position="257"/>
        <end position="356"/>
    </location>
</feature>
<keyword evidence="8" id="KW-0694">RNA-binding</keyword>
<feature type="region of interest" description="Disordered" evidence="10">
    <location>
        <begin position="393"/>
        <end position="418"/>
    </location>
</feature>
<dbReference type="Pfam" id="PF26130">
    <property type="entry name" value="PB1-like"/>
    <property type="match status" value="1"/>
</dbReference>
<dbReference type="InterPro" id="IPR017336">
    <property type="entry name" value="Snurportin-1"/>
</dbReference>
<keyword evidence="6" id="KW-0813">Transport</keyword>
<keyword evidence="15" id="KW-1185">Reference proteome</keyword>
<evidence type="ECO:0000313" key="14">
    <source>
        <dbReference type="EMBL" id="KAG5537187.1"/>
    </source>
</evidence>
<feature type="compositionally biased region" description="Acidic residues" evidence="10">
    <location>
        <begin position="56"/>
        <end position="68"/>
    </location>
</feature>
<evidence type="ECO:0000256" key="10">
    <source>
        <dbReference type="SAM" id="MobiDB-lite"/>
    </source>
</evidence>
<feature type="region of interest" description="Disordered" evidence="10">
    <location>
        <begin position="1"/>
        <end position="21"/>
    </location>
</feature>
<keyword evidence="7" id="KW-0963">Cytoplasm</keyword>
<evidence type="ECO:0000256" key="7">
    <source>
        <dbReference type="ARBA" id="ARBA00022490"/>
    </source>
</evidence>
<gene>
    <name evidence="14" type="ORF">RHGRI_024575</name>
</gene>
<comment type="function">
    <text evidence="1">Functions as an U snRNP-specific nuclear import adapter. Involved in the trimethylguanosine (m3G)-cap-dependent nuclear import of U snRNPs. Binds specifically to the terminal m3G-cap U snRNAs.</text>
</comment>
<comment type="subcellular location">
    <subcellularLocation>
        <location evidence="3">Cytoplasm</location>
    </subcellularLocation>
    <subcellularLocation>
        <location evidence="2">Nucleus</location>
    </subcellularLocation>
</comment>
<comment type="caution">
    <text evidence="14">The sequence shown here is derived from an EMBL/GenBank/DDBJ whole genome shotgun (WGS) entry which is preliminary data.</text>
</comment>
<comment type="similarity">
    <text evidence="4">Belongs to the snurportin family.</text>
</comment>
<dbReference type="GO" id="GO:0005737">
    <property type="term" value="C:cytoplasm"/>
    <property type="evidence" value="ECO:0007669"/>
    <property type="project" value="UniProtKB-SubCell"/>
</dbReference>
<dbReference type="Pfam" id="PF03108">
    <property type="entry name" value="DBD_Tnp_Mut"/>
    <property type="match status" value="1"/>
</dbReference>
<dbReference type="Gene3D" id="3.30.470.30">
    <property type="entry name" value="DNA ligase/mRNA capping enzyme"/>
    <property type="match status" value="1"/>
</dbReference>
<dbReference type="InterPro" id="IPR004332">
    <property type="entry name" value="Transposase_MuDR"/>
</dbReference>
<feature type="domain" description="Snurportin-1 m3G cap-binding" evidence="12">
    <location>
        <begin position="97"/>
        <end position="178"/>
    </location>
</feature>
<protein>
    <recommendedName>
        <fullName evidence="5">Snurportin-1</fullName>
    </recommendedName>
</protein>
<organism evidence="14 15">
    <name type="scientific">Rhododendron griersonianum</name>
    <dbReference type="NCBI Taxonomy" id="479676"/>
    <lineage>
        <taxon>Eukaryota</taxon>
        <taxon>Viridiplantae</taxon>
        <taxon>Streptophyta</taxon>
        <taxon>Embryophyta</taxon>
        <taxon>Tracheophyta</taxon>
        <taxon>Spermatophyta</taxon>
        <taxon>Magnoliopsida</taxon>
        <taxon>eudicotyledons</taxon>
        <taxon>Gunneridae</taxon>
        <taxon>Pentapetalae</taxon>
        <taxon>asterids</taxon>
        <taxon>Ericales</taxon>
        <taxon>Ericaceae</taxon>
        <taxon>Ericoideae</taxon>
        <taxon>Rhodoreae</taxon>
        <taxon>Rhododendron</taxon>
    </lineage>
</organism>
<reference evidence="14" key="1">
    <citation type="submission" date="2020-08" db="EMBL/GenBank/DDBJ databases">
        <title>Plant Genome Project.</title>
        <authorList>
            <person name="Zhang R.-G."/>
        </authorList>
    </citation>
    <scope>NUCLEOTIDE SEQUENCE</scope>
    <source>
        <strain evidence="14">WSP0</strain>
        <tissue evidence="14">Leaf</tissue>
    </source>
</reference>
<evidence type="ECO:0000313" key="15">
    <source>
        <dbReference type="Proteomes" id="UP000823749"/>
    </source>
</evidence>
<proteinExistence type="inferred from homology"/>
<feature type="region of interest" description="Disordered" evidence="10">
    <location>
        <begin position="470"/>
        <end position="489"/>
    </location>
</feature>
<dbReference type="GO" id="GO:0003723">
    <property type="term" value="F:RNA binding"/>
    <property type="evidence" value="ECO:0007669"/>
    <property type="project" value="UniProtKB-KW"/>
</dbReference>
<evidence type="ECO:0000256" key="4">
    <source>
        <dbReference type="ARBA" id="ARBA00007540"/>
    </source>
</evidence>
<dbReference type="Proteomes" id="UP000823749">
    <property type="component" value="Chromosome 8"/>
</dbReference>
<dbReference type="AlphaFoldDB" id="A0AAV6JA16"/>